<dbReference type="RefSeq" id="WP_160363825.1">
    <property type="nucleotide sequence ID" value="NZ_JACEIB010000024.1"/>
</dbReference>
<feature type="region of interest" description="Disordered" evidence="1">
    <location>
        <begin position="120"/>
        <end position="162"/>
    </location>
</feature>
<evidence type="ECO:0000256" key="1">
    <source>
        <dbReference type="SAM" id="MobiDB-lite"/>
    </source>
</evidence>
<dbReference type="InterPro" id="IPR007948">
    <property type="entry name" value="DUF736"/>
</dbReference>
<comment type="caution">
    <text evidence="2">The sequence shown here is derived from an EMBL/GenBank/DDBJ whole genome shotgun (WGS) entry which is preliminary data.</text>
</comment>
<keyword evidence="3" id="KW-1185">Reference proteome</keyword>
<proteinExistence type="predicted"/>
<dbReference type="AlphaFoldDB" id="A0A838L7U2"/>
<protein>
    <submittedName>
        <fullName evidence="2">DUF736 domain-containing protein</fullName>
    </submittedName>
</protein>
<organism evidence="2 3">
    <name type="scientific">Sphingomonas chungangi</name>
    <dbReference type="NCBI Taxonomy" id="2683589"/>
    <lineage>
        <taxon>Bacteria</taxon>
        <taxon>Pseudomonadati</taxon>
        <taxon>Pseudomonadota</taxon>
        <taxon>Alphaproteobacteria</taxon>
        <taxon>Sphingomonadales</taxon>
        <taxon>Sphingomonadaceae</taxon>
        <taxon>Sphingomonas</taxon>
    </lineage>
</organism>
<reference evidence="2 3" key="1">
    <citation type="submission" date="2020-07" db="EMBL/GenBank/DDBJ databases">
        <authorList>
            <person name="Sun Q."/>
        </authorList>
    </citation>
    <scope>NUCLEOTIDE SEQUENCE [LARGE SCALE GENOMIC DNA]</scope>
    <source>
        <strain evidence="2 3">CGMCC 1.13654</strain>
    </source>
</reference>
<sequence>MNIGEIVVVNGRLEGRIATRTIDLPRIGLRKVESMNDRAPVYEILTLNVAKRWVQIGALWQAAMKRTGEVFLAGNIDDPSLPEPLPIALFPNETGGYSIAWRRDTVRSDLGGSGFAGAASFGGQRAPEDLGDGSFGGSTAGANGELTGQGAEGELADDRVPF</sequence>
<dbReference type="Pfam" id="PF05284">
    <property type="entry name" value="DUF736"/>
    <property type="match status" value="1"/>
</dbReference>
<evidence type="ECO:0000313" key="2">
    <source>
        <dbReference type="EMBL" id="MBA2935244.1"/>
    </source>
</evidence>
<name>A0A838L7U2_9SPHN</name>
<evidence type="ECO:0000313" key="3">
    <source>
        <dbReference type="Proteomes" id="UP000570166"/>
    </source>
</evidence>
<accession>A0A838L7U2</accession>
<dbReference type="Proteomes" id="UP000570166">
    <property type="component" value="Unassembled WGS sequence"/>
</dbReference>
<gene>
    <name evidence="2" type="ORF">HZF05_14240</name>
</gene>
<dbReference type="EMBL" id="JACEIB010000024">
    <property type="protein sequence ID" value="MBA2935244.1"/>
    <property type="molecule type" value="Genomic_DNA"/>
</dbReference>